<dbReference type="InterPro" id="IPR036396">
    <property type="entry name" value="Cyt_P450_sf"/>
</dbReference>
<keyword evidence="7" id="KW-0503">Monooxygenase</keyword>
<dbReference type="EMBL" id="JAERWK010000003">
    <property type="protein sequence ID" value="MBM9466076.1"/>
    <property type="molecule type" value="Genomic_DNA"/>
</dbReference>
<evidence type="ECO:0000313" key="8">
    <source>
        <dbReference type="EMBL" id="MBM9466076.1"/>
    </source>
</evidence>
<dbReference type="PANTHER" id="PTHR24286:SF24">
    <property type="entry name" value="LANOSTEROL 14-ALPHA DEMETHYLASE"/>
    <property type="match status" value="1"/>
</dbReference>
<dbReference type="GO" id="GO:0016705">
    <property type="term" value="F:oxidoreductase activity, acting on paired donors, with incorporation or reduction of molecular oxygen"/>
    <property type="evidence" value="ECO:0007669"/>
    <property type="project" value="InterPro"/>
</dbReference>
<dbReference type="GO" id="GO:0005506">
    <property type="term" value="F:iron ion binding"/>
    <property type="evidence" value="ECO:0007669"/>
    <property type="project" value="InterPro"/>
</dbReference>
<protein>
    <submittedName>
        <fullName evidence="8">Cytochrome P450</fullName>
    </submittedName>
</protein>
<dbReference type="InterPro" id="IPR001128">
    <property type="entry name" value="Cyt_P450"/>
</dbReference>
<reference evidence="8" key="1">
    <citation type="submission" date="2021-01" db="EMBL/GenBank/DDBJ databases">
        <title>YIM 132084 draft genome.</title>
        <authorList>
            <person name="An D."/>
        </authorList>
    </citation>
    <scope>NUCLEOTIDE SEQUENCE</scope>
    <source>
        <strain evidence="8">YIM 132084</strain>
    </source>
</reference>
<evidence type="ECO:0000256" key="6">
    <source>
        <dbReference type="ARBA" id="ARBA00023004"/>
    </source>
</evidence>
<organism evidence="8 9">
    <name type="scientific">Nakamurella leprariae</name>
    <dbReference type="NCBI Taxonomy" id="2803911"/>
    <lineage>
        <taxon>Bacteria</taxon>
        <taxon>Bacillati</taxon>
        <taxon>Actinomycetota</taxon>
        <taxon>Actinomycetes</taxon>
        <taxon>Nakamurellales</taxon>
        <taxon>Nakamurellaceae</taxon>
        <taxon>Nakamurella</taxon>
    </lineage>
</organism>
<comment type="caution">
    <text evidence="8">The sequence shown here is derived from an EMBL/GenBank/DDBJ whole genome shotgun (WGS) entry which is preliminary data.</text>
</comment>
<dbReference type="GO" id="GO:0020037">
    <property type="term" value="F:heme binding"/>
    <property type="evidence" value="ECO:0007669"/>
    <property type="project" value="InterPro"/>
</dbReference>
<dbReference type="Gene3D" id="1.10.630.10">
    <property type="entry name" value="Cytochrome P450"/>
    <property type="match status" value="1"/>
</dbReference>
<evidence type="ECO:0000256" key="4">
    <source>
        <dbReference type="ARBA" id="ARBA00022723"/>
    </source>
</evidence>
<evidence type="ECO:0000256" key="1">
    <source>
        <dbReference type="ARBA" id="ARBA00001971"/>
    </source>
</evidence>
<evidence type="ECO:0000256" key="3">
    <source>
        <dbReference type="ARBA" id="ARBA00022617"/>
    </source>
</evidence>
<accession>A0A939BXZ1</accession>
<evidence type="ECO:0000256" key="2">
    <source>
        <dbReference type="ARBA" id="ARBA00010617"/>
    </source>
</evidence>
<comment type="cofactor">
    <cofactor evidence="1">
        <name>heme</name>
        <dbReference type="ChEBI" id="CHEBI:30413"/>
    </cofactor>
</comment>
<keyword evidence="4" id="KW-0479">Metal-binding</keyword>
<dbReference type="Pfam" id="PF00067">
    <property type="entry name" value="p450"/>
    <property type="match status" value="1"/>
</dbReference>
<dbReference type="GO" id="GO:0004497">
    <property type="term" value="F:monooxygenase activity"/>
    <property type="evidence" value="ECO:0007669"/>
    <property type="project" value="UniProtKB-KW"/>
</dbReference>
<comment type="similarity">
    <text evidence="2">Belongs to the cytochrome P450 family.</text>
</comment>
<dbReference type="AlphaFoldDB" id="A0A939BXZ1"/>
<dbReference type="GO" id="GO:0016125">
    <property type="term" value="P:sterol metabolic process"/>
    <property type="evidence" value="ECO:0007669"/>
    <property type="project" value="TreeGrafter"/>
</dbReference>
<keyword evidence="6" id="KW-0408">Iron</keyword>
<dbReference type="SUPFAM" id="SSF48264">
    <property type="entry name" value="Cytochrome P450"/>
    <property type="match status" value="1"/>
</dbReference>
<evidence type="ECO:0000313" key="9">
    <source>
        <dbReference type="Proteomes" id="UP000663792"/>
    </source>
</evidence>
<evidence type="ECO:0000256" key="7">
    <source>
        <dbReference type="ARBA" id="ARBA00023033"/>
    </source>
</evidence>
<dbReference type="RefSeq" id="WP_205259034.1">
    <property type="nucleotide sequence ID" value="NZ_JAERWK010000003.1"/>
</dbReference>
<proteinExistence type="inferred from homology"/>
<dbReference type="PANTHER" id="PTHR24286">
    <property type="entry name" value="CYTOCHROME P450 26"/>
    <property type="match status" value="1"/>
</dbReference>
<gene>
    <name evidence="8" type="ORF">JL106_02125</name>
</gene>
<dbReference type="Proteomes" id="UP000663792">
    <property type="component" value="Unassembled WGS sequence"/>
</dbReference>
<keyword evidence="5" id="KW-0560">Oxidoreductase</keyword>
<sequence>MTESVLPQTRLPETRSACPVDHTALLLRSGYDFADRIGSRPEVTAVPIRLLGRRAVVVGGPGGVELFYDGDRVRRTGATPQPIRGTLFGRGAVHGLDDEPHRHRKSLFVQAVEPDRVDALAGLVSRSWAEALTAGGRVTVYDTAVEVFGVAVQRWAGLPFAEARLRAHARDMAIVVDGFGSIGPRGARAYAARRRSDRWARSAVRAARAGRFPVPDGSALATVLDHRDGQERPLPERTAAVELLNIMRPTVAVAWYAAAAVVQLDRHPDWRTRIADEARAAGPADASRALPGPVVTAFAHEIRRTTPFVPVLAARTRRRMQVGPVTVPAGRRIILDVWGTHISRDGWADPERFDPARFLSFPTRSQSGWFVPQGGDAMLTGHRCPGEGITGALISRTAIELATRSWGLPPQDLTVDHRRMPTRPRDGVILQVTA</sequence>
<keyword evidence="3" id="KW-0349">Heme</keyword>
<keyword evidence="9" id="KW-1185">Reference proteome</keyword>
<evidence type="ECO:0000256" key="5">
    <source>
        <dbReference type="ARBA" id="ARBA00023002"/>
    </source>
</evidence>
<name>A0A939BXZ1_9ACTN</name>